<feature type="transmembrane region" description="Helical" evidence="7">
    <location>
        <begin position="53"/>
        <end position="72"/>
    </location>
</feature>
<accession>A0ABU6C3Q4</accession>
<feature type="transmembrane region" description="Helical" evidence="7">
    <location>
        <begin position="307"/>
        <end position="334"/>
    </location>
</feature>
<dbReference type="RefSeq" id="WP_324766288.1">
    <property type="nucleotide sequence ID" value="NZ_BAAATS010000006.1"/>
</dbReference>
<sequence>MSAPAGTPAPKVRAVVGLLVAFELISGFLQGAAVPLVPDVQKWQGISTGQAQWFTTVQYLAAAISVPAFGRLGDLYGHRRMVRVALGTIAAGTLLVACAPNLGVLLLGRTLMGPLAALLPLEIGLVRDRLTVDGGRRAVGLLVGSLTLGTVLGHALVGPLLSLLGDLRATLFALAALAVACVAVSFTAVPESRTRASGRMDWSGAALLALALVVLLGTVSRGSAWGWLSAPTLGGLLLAVVLLCIWTRLQLARPHALVDVRALARPQSAPYYASGFVLGAVMLGGQSVAVSFMAASTGDEGYGFDLAAWQISLYGVAPNITAFAGSALCAALAVRIGYRRLLLLAFALLTAGYLGLIVLHGGLVPFAVANALIGFGCGLALGGLPTVIVEGSPADRTASATAVYNNLKTLGGSIGGAAFAVALGALVIGSTDTPTLAAYLTIWTCGGLVCALAVGLQLLARRPKSGLTAPGAAVPATSARSPRAPGTPR</sequence>
<dbReference type="SUPFAM" id="SSF103473">
    <property type="entry name" value="MFS general substrate transporter"/>
    <property type="match status" value="2"/>
</dbReference>
<feature type="transmembrane region" description="Helical" evidence="7">
    <location>
        <begin position="138"/>
        <end position="157"/>
    </location>
</feature>
<evidence type="ECO:0000259" key="8">
    <source>
        <dbReference type="PROSITE" id="PS50850"/>
    </source>
</evidence>
<evidence type="ECO:0000256" key="1">
    <source>
        <dbReference type="ARBA" id="ARBA00004651"/>
    </source>
</evidence>
<evidence type="ECO:0000256" key="5">
    <source>
        <dbReference type="ARBA" id="ARBA00023251"/>
    </source>
</evidence>
<dbReference type="Gene3D" id="1.20.1250.20">
    <property type="entry name" value="MFS general substrate transporter like domains"/>
    <property type="match status" value="2"/>
</dbReference>
<feature type="transmembrane region" description="Helical" evidence="7">
    <location>
        <begin position="270"/>
        <end position="295"/>
    </location>
</feature>
<evidence type="ECO:0000256" key="7">
    <source>
        <dbReference type="SAM" id="Phobius"/>
    </source>
</evidence>
<organism evidence="9 10">
    <name type="scientific">Streptomyces kunmingensis</name>
    <dbReference type="NCBI Taxonomy" id="68225"/>
    <lineage>
        <taxon>Bacteria</taxon>
        <taxon>Bacillati</taxon>
        <taxon>Actinomycetota</taxon>
        <taxon>Actinomycetes</taxon>
        <taxon>Kitasatosporales</taxon>
        <taxon>Streptomycetaceae</taxon>
        <taxon>Streptomyces</taxon>
    </lineage>
</organism>
<keyword evidence="3 7" id="KW-1133">Transmembrane helix</keyword>
<feature type="transmembrane region" description="Helical" evidence="7">
    <location>
        <begin position="110"/>
        <end position="126"/>
    </location>
</feature>
<feature type="transmembrane region" description="Helical" evidence="7">
    <location>
        <begin position="436"/>
        <end position="459"/>
    </location>
</feature>
<feature type="domain" description="Major facilitator superfamily (MFS) profile" evidence="8">
    <location>
        <begin position="15"/>
        <end position="464"/>
    </location>
</feature>
<feature type="transmembrane region" description="Helical" evidence="7">
    <location>
        <begin position="201"/>
        <end position="219"/>
    </location>
</feature>
<dbReference type="Pfam" id="PF07690">
    <property type="entry name" value="MFS_1"/>
    <property type="match status" value="1"/>
</dbReference>
<evidence type="ECO:0000256" key="3">
    <source>
        <dbReference type="ARBA" id="ARBA00022989"/>
    </source>
</evidence>
<proteinExistence type="predicted"/>
<evidence type="ECO:0000256" key="2">
    <source>
        <dbReference type="ARBA" id="ARBA00022692"/>
    </source>
</evidence>
<evidence type="ECO:0000256" key="4">
    <source>
        <dbReference type="ARBA" id="ARBA00023136"/>
    </source>
</evidence>
<evidence type="ECO:0000313" key="10">
    <source>
        <dbReference type="Proteomes" id="UP001352223"/>
    </source>
</evidence>
<dbReference type="InterPro" id="IPR036259">
    <property type="entry name" value="MFS_trans_sf"/>
</dbReference>
<dbReference type="InterPro" id="IPR011701">
    <property type="entry name" value="MFS"/>
</dbReference>
<keyword evidence="4 7" id="KW-0472">Membrane</keyword>
<comment type="caution">
    <text evidence="9">The sequence shown here is derived from an EMBL/GenBank/DDBJ whole genome shotgun (WGS) entry which is preliminary data.</text>
</comment>
<comment type="subcellular location">
    <subcellularLocation>
        <location evidence="1">Cell membrane</location>
        <topology evidence="1">Multi-pass membrane protein</topology>
    </subcellularLocation>
</comment>
<dbReference type="PANTHER" id="PTHR42718:SF49">
    <property type="entry name" value="EXPORT PROTEIN"/>
    <property type="match status" value="1"/>
</dbReference>
<dbReference type="PROSITE" id="PS50850">
    <property type="entry name" value="MFS"/>
    <property type="match status" value="1"/>
</dbReference>
<dbReference type="EMBL" id="JAOZYB010000012">
    <property type="protein sequence ID" value="MEB3959304.1"/>
    <property type="molecule type" value="Genomic_DNA"/>
</dbReference>
<evidence type="ECO:0000313" key="9">
    <source>
        <dbReference type="EMBL" id="MEB3959304.1"/>
    </source>
</evidence>
<feature type="transmembrane region" description="Helical" evidence="7">
    <location>
        <begin position="410"/>
        <end position="430"/>
    </location>
</feature>
<gene>
    <name evidence="9" type="ORF">OKJ48_03420</name>
</gene>
<feature type="transmembrane region" description="Helical" evidence="7">
    <location>
        <begin position="169"/>
        <end position="189"/>
    </location>
</feature>
<evidence type="ECO:0000256" key="6">
    <source>
        <dbReference type="SAM" id="MobiDB-lite"/>
    </source>
</evidence>
<reference evidence="9 10" key="1">
    <citation type="submission" date="2022-10" db="EMBL/GenBank/DDBJ databases">
        <authorList>
            <person name="Xie J."/>
            <person name="Shen N."/>
        </authorList>
    </citation>
    <scope>NUCLEOTIDE SEQUENCE [LARGE SCALE GENOMIC DNA]</scope>
    <source>
        <strain evidence="9 10">DSM 41681</strain>
    </source>
</reference>
<keyword evidence="5" id="KW-0046">Antibiotic resistance</keyword>
<feature type="transmembrane region" description="Helical" evidence="7">
    <location>
        <begin position="84"/>
        <end position="104"/>
    </location>
</feature>
<keyword evidence="2 7" id="KW-0812">Transmembrane</keyword>
<feature type="transmembrane region" description="Helical" evidence="7">
    <location>
        <begin position="341"/>
        <end position="360"/>
    </location>
</feature>
<protein>
    <submittedName>
        <fullName evidence="9">MFS transporter</fullName>
    </submittedName>
</protein>
<feature type="transmembrane region" description="Helical" evidence="7">
    <location>
        <begin position="366"/>
        <end position="389"/>
    </location>
</feature>
<dbReference type="InterPro" id="IPR020846">
    <property type="entry name" value="MFS_dom"/>
</dbReference>
<dbReference type="PANTHER" id="PTHR42718">
    <property type="entry name" value="MAJOR FACILITATOR SUPERFAMILY MULTIDRUG TRANSPORTER MFSC"/>
    <property type="match status" value="1"/>
</dbReference>
<dbReference type="Proteomes" id="UP001352223">
    <property type="component" value="Unassembled WGS sequence"/>
</dbReference>
<feature type="transmembrane region" description="Helical" evidence="7">
    <location>
        <begin position="225"/>
        <end position="249"/>
    </location>
</feature>
<feature type="region of interest" description="Disordered" evidence="6">
    <location>
        <begin position="466"/>
        <end position="489"/>
    </location>
</feature>
<keyword evidence="10" id="KW-1185">Reference proteome</keyword>
<feature type="transmembrane region" description="Helical" evidence="7">
    <location>
        <begin position="12"/>
        <end position="33"/>
    </location>
</feature>
<name>A0ABU6C3Q4_9ACTN</name>